<organism evidence="2 3">
    <name type="scientific">Paracoccus aestuariivivens</name>
    <dbReference type="NCBI Taxonomy" id="1820333"/>
    <lineage>
        <taxon>Bacteria</taxon>
        <taxon>Pseudomonadati</taxon>
        <taxon>Pseudomonadota</taxon>
        <taxon>Alphaproteobacteria</taxon>
        <taxon>Rhodobacterales</taxon>
        <taxon>Paracoccaceae</taxon>
        <taxon>Paracoccus</taxon>
    </lineage>
</organism>
<name>A0A6L6J875_9RHOB</name>
<comment type="caution">
    <text evidence="2">The sequence shown here is derived from an EMBL/GenBank/DDBJ whole genome shotgun (WGS) entry which is preliminary data.</text>
</comment>
<keyword evidence="3" id="KW-1185">Reference proteome</keyword>
<gene>
    <name evidence="2" type="ORF">GL286_03690</name>
</gene>
<dbReference type="RefSeq" id="WP_155094167.1">
    <property type="nucleotide sequence ID" value="NZ_WMIE01000001.1"/>
</dbReference>
<dbReference type="OrthoDB" id="9791723at2"/>
<evidence type="ECO:0000313" key="3">
    <source>
        <dbReference type="Proteomes" id="UP000478183"/>
    </source>
</evidence>
<dbReference type="Proteomes" id="UP000478183">
    <property type="component" value="Unassembled WGS sequence"/>
</dbReference>
<dbReference type="PANTHER" id="PTHR28047:SF5">
    <property type="entry name" value="PROTEIN DCG1"/>
    <property type="match status" value="1"/>
</dbReference>
<protein>
    <submittedName>
        <fullName evidence="2">HyuE hydantoin racemase</fullName>
    </submittedName>
</protein>
<dbReference type="Gene3D" id="3.40.50.12500">
    <property type="match status" value="1"/>
</dbReference>
<dbReference type="InterPro" id="IPR053714">
    <property type="entry name" value="Iso_Racemase_Enz_sf"/>
</dbReference>
<comment type="similarity">
    <text evidence="1">Belongs to the HyuE racemase family.</text>
</comment>
<dbReference type="InterPro" id="IPR052186">
    <property type="entry name" value="Hydantoin_racemase-like"/>
</dbReference>
<sequence length="220" mass="22538">MRLLYLNPNSSEHMTTSIVDVARKTLPRAEIIGWTNHGAPPAIQGPEDGMAAVSGLMAQLPAAKSLGADAIIIACFDDTGLEEMRAAAHCPVLGIGQAACATATLLGLPYAIVTTLQVSVPVIEQNVHRTGYGGLCTSVRASDLSVLTVEAGGDAVCNRLAEVIRDAADTEGAQVAILGCAGMATLKPKLEHLVSLKLIDGVEASAHLAAAMASMGRTGS</sequence>
<dbReference type="PANTHER" id="PTHR28047">
    <property type="entry name" value="PROTEIN DCG1"/>
    <property type="match status" value="1"/>
</dbReference>
<dbReference type="GO" id="GO:0047661">
    <property type="term" value="F:amino-acid racemase activity"/>
    <property type="evidence" value="ECO:0007669"/>
    <property type="project" value="InterPro"/>
</dbReference>
<evidence type="ECO:0000313" key="2">
    <source>
        <dbReference type="EMBL" id="MTH76827.1"/>
    </source>
</evidence>
<accession>A0A6L6J875</accession>
<evidence type="ECO:0000256" key="1">
    <source>
        <dbReference type="ARBA" id="ARBA00038414"/>
    </source>
</evidence>
<dbReference type="AlphaFoldDB" id="A0A6L6J875"/>
<proteinExistence type="inferred from homology"/>
<dbReference type="EMBL" id="WMIE01000001">
    <property type="protein sequence ID" value="MTH76827.1"/>
    <property type="molecule type" value="Genomic_DNA"/>
</dbReference>
<reference evidence="2 3" key="1">
    <citation type="submission" date="2019-11" db="EMBL/GenBank/DDBJ databases">
        <authorList>
            <person name="Dong K."/>
        </authorList>
    </citation>
    <scope>NUCLEOTIDE SEQUENCE [LARGE SCALE GENOMIC DNA]</scope>
    <source>
        <strain evidence="2 3">NBRC 111993</strain>
    </source>
</reference>
<dbReference type="Pfam" id="PF01177">
    <property type="entry name" value="Asp_Glu_race"/>
    <property type="match status" value="1"/>
</dbReference>
<dbReference type="InterPro" id="IPR015942">
    <property type="entry name" value="Asp/Glu/hydantoin_racemase"/>
</dbReference>